<dbReference type="EMBL" id="CP012678">
    <property type="protein sequence ID" value="ALF59231.1"/>
    <property type="molecule type" value="Genomic_DNA"/>
</dbReference>
<feature type="compositionally biased region" description="Polar residues" evidence="1">
    <location>
        <begin position="83"/>
        <end position="100"/>
    </location>
</feature>
<dbReference type="InterPro" id="IPR010499">
    <property type="entry name" value="AraC_E-bd"/>
</dbReference>
<protein>
    <submittedName>
        <fullName evidence="3">Transcriptional regulator</fullName>
    </submittedName>
</protein>
<dbReference type="Gene3D" id="3.20.80.10">
    <property type="entry name" value="Regulatory factor, effector binding domain"/>
    <property type="match status" value="1"/>
</dbReference>
<dbReference type="PANTHER" id="PTHR36444">
    <property type="entry name" value="TRANSCRIPTIONAL REGULATOR PROTEIN YOBU-RELATED"/>
    <property type="match status" value="1"/>
</dbReference>
<dbReference type="InterPro" id="IPR029441">
    <property type="entry name" value="Cass2"/>
</dbReference>
<reference evidence="3 4" key="1">
    <citation type="submission" date="2015-09" db="EMBL/GenBank/DDBJ databases">
        <title>Complete genome of Psychrobacter urativorans R10.10B.</title>
        <authorList>
            <person name="See-Too W.S."/>
            <person name="Chan K.G."/>
        </authorList>
    </citation>
    <scope>NUCLEOTIDE SEQUENCE [LARGE SCALE GENOMIC DNA]</scope>
    <source>
        <strain evidence="3 4">R10.10B</strain>
    </source>
</reference>
<dbReference type="KEGG" id="pur:AOC03_03515"/>
<dbReference type="PANTHER" id="PTHR36444:SF2">
    <property type="entry name" value="TRANSCRIPTIONAL REGULATOR PROTEIN YOBU-RELATED"/>
    <property type="match status" value="1"/>
</dbReference>
<dbReference type="InterPro" id="IPR053182">
    <property type="entry name" value="YobU-like_regulator"/>
</dbReference>
<organism evidence="3 4">
    <name type="scientific">Psychrobacter urativorans</name>
    <dbReference type="NCBI Taxonomy" id="45610"/>
    <lineage>
        <taxon>Bacteria</taxon>
        <taxon>Pseudomonadati</taxon>
        <taxon>Pseudomonadota</taxon>
        <taxon>Gammaproteobacteria</taxon>
        <taxon>Moraxellales</taxon>
        <taxon>Moraxellaceae</taxon>
        <taxon>Psychrobacter</taxon>
    </lineage>
</organism>
<evidence type="ECO:0000313" key="3">
    <source>
        <dbReference type="EMBL" id="ALF59231.1"/>
    </source>
</evidence>
<dbReference type="RefSeq" id="WP_062533626.1">
    <property type="nucleotide sequence ID" value="NZ_CP012678.1"/>
</dbReference>
<dbReference type="OrthoDB" id="3173400at2"/>
<dbReference type="AlphaFoldDB" id="A0A0M4U3X5"/>
<evidence type="ECO:0000256" key="1">
    <source>
        <dbReference type="SAM" id="MobiDB-lite"/>
    </source>
</evidence>
<dbReference type="SMART" id="SM00871">
    <property type="entry name" value="AraC_E_bind"/>
    <property type="match status" value="1"/>
</dbReference>
<name>A0A0M4U3X5_9GAMM</name>
<evidence type="ECO:0000313" key="4">
    <source>
        <dbReference type="Proteomes" id="UP000059847"/>
    </source>
</evidence>
<feature type="domain" description="AraC effector-binding" evidence="2">
    <location>
        <begin position="1"/>
        <end position="177"/>
    </location>
</feature>
<dbReference type="InterPro" id="IPR011256">
    <property type="entry name" value="Reg_factor_effector_dom_sf"/>
</dbReference>
<dbReference type="Pfam" id="PF14526">
    <property type="entry name" value="Cass2"/>
    <property type="match status" value="1"/>
</dbReference>
<evidence type="ECO:0000259" key="2">
    <source>
        <dbReference type="SMART" id="SM00871"/>
    </source>
</evidence>
<gene>
    <name evidence="3" type="ORF">AOC03_03515</name>
</gene>
<dbReference type="Proteomes" id="UP000059847">
    <property type="component" value="Chromosome"/>
</dbReference>
<dbReference type="SUPFAM" id="SSF55136">
    <property type="entry name" value="Probable bacterial effector-binding domain"/>
    <property type="match status" value="1"/>
</dbReference>
<sequence length="177" mass="19973">MTAPIQALTEDQTCTGISIRTTNIAEISHETAKIGKLWQKFYQNHVSQLEKGKDIYGVYHNYESDDVGAFDVVASWKVDSQPDEQAQSGNDDTASTVKTSKNKNASNLVTVSIPAGNYMVFAEYGNMPNTVMNAWEKAWEYFNDPSCEHTRTYNVDFERYVEGNLEYGQVELYIGIE</sequence>
<proteinExistence type="predicted"/>
<feature type="region of interest" description="Disordered" evidence="1">
    <location>
        <begin position="81"/>
        <end position="100"/>
    </location>
</feature>
<dbReference type="STRING" id="45610.AOC03_03515"/>
<keyword evidence="4" id="KW-1185">Reference proteome</keyword>
<accession>A0A0M4U3X5</accession>